<accession>A0A9P8AJG4</accession>
<dbReference type="Proteomes" id="UP000790833">
    <property type="component" value="Unassembled WGS sequence"/>
</dbReference>
<dbReference type="EMBL" id="JAHMUF010000005">
    <property type="protein sequence ID" value="KAG7194849.1"/>
    <property type="molecule type" value="Genomic_DNA"/>
</dbReference>
<proteinExistence type="predicted"/>
<name>A0A9P8AJG4_9ASCO</name>
<protein>
    <submittedName>
        <fullName evidence="3">Uncharacterized protein</fullName>
    </submittedName>
</protein>
<dbReference type="GeneID" id="66117325"/>
<evidence type="ECO:0000313" key="4">
    <source>
        <dbReference type="Proteomes" id="UP000790833"/>
    </source>
</evidence>
<organism evidence="3 4">
    <name type="scientific">Scheffersomyces spartinae</name>
    <dbReference type="NCBI Taxonomy" id="45513"/>
    <lineage>
        <taxon>Eukaryota</taxon>
        <taxon>Fungi</taxon>
        <taxon>Dikarya</taxon>
        <taxon>Ascomycota</taxon>
        <taxon>Saccharomycotina</taxon>
        <taxon>Pichiomycetes</taxon>
        <taxon>Debaryomycetaceae</taxon>
        <taxon>Scheffersomyces</taxon>
    </lineage>
</organism>
<feature type="transmembrane region" description="Helical" evidence="2">
    <location>
        <begin position="64"/>
        <end position="83"/>
    </location>
</feature>
<dbReference type="AlphaFoldDB" id="A0A9P8AJG4"/>
<dbReference type="OrthoDB" id="3784821at2759"/>
<gene>
    <name evidence="3" type="ORF">KQ657_003951</name>
</gene>
<feature type="region of interest" description="Disordered" evidence="1">
    <location>
        <begin position="137"/>
        <end position="156"/>
    </location>
</feature>
<evidence type="ECO:0000256" key="2">
    <source>
        <dbReference type="SAM" id="Phobius"/>
    </source>
</evidence>
<reference evidence="3" key="1">
    <citation type="submission" date="2021-03" db="EMBL/GenBank/DDBJ databases">
        <authorList>
            <person name="Palmer J.M."/>
        </authorList>
    </citation>
    <scope>NUCLEOTIDE SEQUENCE</scope>
    <source>
        <strain evidence="3">ARV_011</strain>
    </source>
</reference>
<evidence type="ECO:0000313" key="3">
    <source>
        <dbReference type="EMBL" id="KAG7194849.1"/>
    </source>
</evidence>
<keyword evidence="2" id="KW-0472">Membrane</keyword>
<comment type="caution">
    <text evidence="3">The sequence shown here is derived from an EMBL/GenBank/DDBJ whole genome shotgun (WGS) entry which is preliminary data.</text>
</comment>
<dbReference type="RefSeq" id="XP_043050396.1">
    <property type="nucleotide sequence ID" value="XM_043194645.1"/>
</dbReference>
<keyword evidence="4" id="KW-1185">Reference proteome</keyword>
<evidence type="ECO:0000256" key="1">
    <source>
        <dbReference type="SAM" id="MobiDB-lite"/>
    </source>
</evidence>
<keyword evidence="2" id="KW-1133">Transmembrane helix</keyword>
<keyword evidence="2" id="KW-0812">Transmembrane</keyword>
<feature type="region of interest" description="Disordered" evidence="1">
    <location>
        <begin position="10"/>
        <end position="31"/>
    </location>
</feature>
<sequence length="156" mass="18432">MNRISIRSINKFAGSIPKPKPKPKPMNKPKPIRDEEAEYYRKFRETGKINWKHMPQLLKTRARGVLMIFGALPLVIVTGYELWRRLEGKSVKRVQRGELTDDRQVIPWDEEKIWQTERNSWYYKLFGRDYFLDGFTSDTMPKPKDVESSSSSPLKN</sequence>